<feature type="domain" description="ABC3 transporter permease C-terminal" evidence="8">
    <location>
        <begin position="1039"/>
        <end position="1144"/>
    </location>
</feature>
<dbReference type="Proteomes" id="UP000257014">
    <property type="component" value="Unassembled WGS sequence"/>
</dbReference>
<evidence type="ECO:0000256" key="7">
    <source>
        <dbReference type="SAM" id="Phobius"/>
    </source>
</evidence>
<gene>
    <name evidence="9" type="ORF">C6P37_01780</name>
</gene>
<evidence type="ECO:0000256" key="5">
    <source>
        <dbReference type="ARBA" id="ARBA00023136"/>
    </source>
</evidence>
<feature type="transmembrane region" description="Helical" evidence="7">
    <location>
        <begin position="803"/>
        <end position="823"/>
    </location>
</feature>
<keyword evidence="4 7" id="KW-1133">Transmembrane helix</keyword>
<dbReference type="Pfam" id="PF02687">
    <property type="entry name" value="FtsX"/>
    <property type="match status" value="2"/>
</dbReference>
<dbReference type="EMBL" id="QEWE01000007">
    <property type="protein sequence ID" value="REJ31091.1"/>
    <property type="molecule type" value="Genomic_DNA"/>
</dbReference>
<feature type="transmembrane region" description="Helical" evidence="7">
    <location>
        <begin position="1089"/>
        <end position="1110"/>
    </location>
</feature>
<dbReference type="InterPro" id="IPR003838">
    <property type="entry name" value="ABC3_permease_C"/>
</dbReference>
<feature type="transmembrane region" description="Helical" evidence="7">
    <location>
        <begin position="1130"/>
        <end position="1148"/>
    </location>
</feature>
<protein>
    <recommendedName>
        <fullName evidence="8">ABC3 transporter permease C-terminal domain-containing protein</fullName>
    </recommendedName>
</protein>
<feature type="transmembrane region" description="Helical" evidence="7">
    <location>
        <begin position="726"/>
        <end position="750"/>
    </location>
</feature>
<organism evidence="9 10">
    <name type="scientific">Caldibacillus debilis</name>
    <dbReference type="NCBI Taxonomy" id="301148"/>
    <lineage>
        <taxon>Bacteria</taxon>
        <taxon>Bacillati</taxon>
        <taxon>Bacillota</taxon>
        <taxon>Bacilli</taxon>
        <taxon>Bacillales</taxon>
        <taxon>Bacillaceae</taxon>
        <taxon>Caldibacillus</taxon>
    </lineage>
</organism>
<dbReference type="AlphaFoldDB" id="A0A3E0K7Q4"/>
<feature type="transmembrane region" description="Helical" evidence="7">
    <location>
        <begin position="1036"/>
        <end position="1055"/>
    </location>
</feature>
<proteinExistence type="predicted"/>
<name>A0A3E0K7Q4_9BACI</name>
<keyword evidence="2" id="KW-1003">Cell membrane</keyword>
<dbReference type="GO" id="GO:0005886">
    <property type="term" value="C:plasma membrane"/>
    <property type="evidence" value="ECO:0007669"/>
    <property type="project" value="UniProtKB-SubCell"/>
</dbReference>
<feature type="transmembrane region" description="Helical" evidence="7">
    <location>
        <begin position="679"/>
        <end position="706"/>
    </location>
</feature>
<evidence type="ECO:0000256" key="4">
    <source>
        <dbReference type="ARBA" id="ARBA00022989"/>
    </source>
</evidence>
<dbReference type="PANTHER" id="PTHR30287">
    <property type="entry name" value="MEMBRANE COMPONENT OF PREDICTED ABC SUPERFAMILY METABOLITE UPTAKE TRANSPORTER"/>
    <property type="match status" value="1"/>
</dbReference>
<evidence type="ECO:0000313" key="9">
    <source>
        <dbReference type="EMBL" id="REJ31091.1"/>
    </source>
</evidence>
<feature type="transmembrane region" description="Helical" evidence="7">
    <location>
        <begin position="637"/>
        <end position="658"/>
    </location>
</feature>
<evidence type="ECO:0000256" key="6">
    <source>
        <dbReference type="SAM" id="Coils"/>
    </source>
</evidence>
<comment type="caution">
    <text evidence="9">The sequence shown here is derived from an EMBL/GenBank/DDBJ whole genome shotgun (WGS) entry which is preliminary data.</text>
</comment>
<evidence type="ECO:0000256" key="3">
    <source>
        <dbReference type="ARBA" id="ARBA00022692"/>
    </source>
</evidence>
<reference evidence="9 10" key="1">
    <citation type="submission" date="2018-03" db="EMBL/GenBank/DDBJ databases">
        <authorList>
            <person name="Keele B.F."/>
        </authorList>
    </citation>
    <scope>NUCLEOTIDE SEQUENCE [LARGE SCALE GENOMIC DNA]</scope>
    <source>
        <strain evidence="9">ZCTH4_d</strain>
    </source>
</reference>
<keyword evidence="3 7" id="KW-0812">Transmembrane</keyword>
<keyword evidence="6" id="KW-0175">Coiled coil</keyword>
<feature type="domain" description="ABC3 transporter permease C-terminal" evidence="8">
    <location>
        <begin position="637"/>
        <end position="752"/>
    </location>
</feature>
<evidence type="ECO:0000256" key="1">
    <source>
        <dbReference type="ARBA" id="ARBA00004651"/>
    </source>
</evidence>
<feature type="coiled-coil region" evidence="6">
    <location>
        <begin position="256"/>
        <end position="417"/>
    </location>
</feature>
<dbReference type="InterPro" id="IPR038766">
    <property type="entry name" value="Membrane_comp_ABC_pdt"/>
</dbReference>
<sequence length="1165" mass="130735">MVMGSHPMSKLCFRTIWKTKTRFLSIFAIIALGTGFFAGINATEPDMILSADKYFKRTNLSDLRVYAPLGLDKEDMERVKKEKGIGKVQDGYSKDLFLTTGQGNTYIVRVYSYNEDDFRGKKGLNQPVLKAGRLPEKPGEMAVEGGKYAPGDVILGSNVTLSAAEDEKTGDVLKRQTFTVVGVIDSPLYISFERGQTNIGDGAIDFFAFIPEEDFAGEKPTDLFIQTEESRRLTAFTREYDKHLQPIKKSLEKLGSEAASADKRDLARKLDAAKAELAEQKREAKERLAAGNRELLRAERDIGRGEADLKAQEEAAEAQLKQAKAELEEAKGALAKGKAAYKENEEKWQAAYRRYLQEREKLVSAKRELDRGLQEIKATEGKLEAAAGRLEQGRKQLEELERTIGALRSLREALLQSPPISRETFKQLIENAGLPEEMKEWLLNSYNGENGPAVAAELDKSLSRMEQEWTGQKEVYEREKAEYEAGRDLLDGAKKEYRSALSRYENGLAELKAAEKELKRGKAELDRAKREISRNEEKIAAGAAAITRKERELQQALSEGRNRLNAAKAKLAEERKNYEAEKAKILSEIRQGEEKIRDSEKNWQEIPDEWFVFTRDGNPGYSGYGDDAERIGAVAKVFPLFFFLVAALVCLTTMTRMVEEDRVQIGTLKAIGYGSGRIAANYLIYGFSSSLLGSLFGLAVGFRLFPKAIMESYQIMYTIPDILTPYHWDLAVLSTAIALLTTTASTFLAVMQELRSVPARLMQPRAPKPGKRILLERITPLWSRLSFSYKVSFRNIFRYKRRFFMTVLGISGCTALLITGFGLSDSINDIMGKQFKEIFLYDGQVIAEGSDGEAVDWAAILGTRKEVQAYMPLSGESVDALLSGSDRSYEANLLIPKEPEELDPFIHLRERKTKRAIRIPEDGAVITEKLAELLNAGPGDTIRFRDPDNHTYAAKISAVAENYMSHYLYMSPAYYEKITGKVPDYDKAIFSLKDPEGNGRTALAEDLMKQDGVVNVFFLKDIADHFHDTLKSLDSVVLILIVSAGALAFVVLYNLTNINITERIKEIATVKVLGFRNWEVDAYVYRENLLLTLIGTLTGFLLGILLHRHVIDTMEIDTMMFGQQVHPDSFLWSALLTFAFSIAVNLVMHYRLKGIPMAESLKSVD</sequence>
<evidence type="ECO:0000256" key="2">
    <source>
        <dbReference type="ARBA" id="ARBA00022475"/>
    </source>
</evidence>
<evidence type="ECO:0000313" key="10">
    <source>
        <dbReference type="Proteomes" id="UP000257014"/>
    </source>
</evidence>
<feature type="coiled-coil region" evidence="6">
    <location>
        <begin position="476"/>
        <end position="602"/>
    </location>
</feature>
<comment type="subcellular location">
    <subcellularLocation>
        <location evidence="1">Cell membrane</location>
        <topology evidence="1">Multi-pass membrane protein</topology>
    </subcellularLocation>
</comment>
<keyword evidence="5 7" id="KW-0472">Membrane</keyword>
<dbReference type="PANTHER" id="PTHR30287:SF1">
    <property type="entry name" value="INNER MEMBRANE PROTEIN"/>
    <property type="match status" value="1"/>
</dbReference>
<evidence type="ECO:0000259" key="8">
    <source>
        <dbReference type="Pfam" id="PF02687"/>
    </source>
</evidence>
<accession>A0A3E0K7Q4</accession>